<dbReference type="EMBL" id="QGNW01000190">
    <property type="protein sequence ID" value="RVW86786.1"/>
    <property type="molecule type" value="Genomic_DNA"/>
</dbReference>
<name>A0A438DD62_VITVI</name>
<organism evidence="1 3">
    <name type="scientific">Vitis vinifera</name>
    <name type="common">Grape</name>
    <dbReference type="NCBI Taxonomy" id="29760"/>
    <lineage>
        <taxon>Eukaryota</taxon>
        <taxon>Viridiplantae</taxon>
        <taxon>Streptophyta</taxon>
        <taxon>Embryophyta</taxon>
        <taxon>Tracheophyta</taxon>
        <taxon>Spermatophyta</taxon>
        <taxon>Magnoliopsida</taxon>
        <taxon>eudicotyledons</taxon>
        <taxon>Gunneridae</taxon>
        <taxon>Pentapetalae</taxon>
        <taxon>rosids</taxon>
        <taxon>Vitales</taxon>
        <taxon>Vitaceae</taxon>
        <taxon>Viteae</taxon>
        <taxon>Vitis</taxon>
    </lineage>
</organism>
<protein>
    <submittedName>
        <fullName evidence="1">Pre-mRNA-splicing factor SLU7</fullName>
    </submittedName>
</protein>
<reference evidence="1 3" key="1">
    <citation type="journal article" date="2018" name="PLoS Genet.">
        <title>Population sequencing reveals clonal diversity and ancestral inbreeding in the grapevine cultivar Chardonnay.</title>
        <authorList>
            <person name="Roach M.J."/>
            <person name="Johnson D.L."/>
            <person name="Bohlmann J."/>
            <person name="van Vuuren H.J."/>
            <person name="Jones S.J."/>
            <person name="Pretorius I.S."/>
            <person name="Schmidt S.A."/>
            <person name="Borneman A.R."/>
        </authorList>
    </citation>
    <scope>NUCLEOTIDE SEQUENCE [LARGE SCALE GENOMIC DNA]</scope>
    <source>
        <strain evidence="3">cv. Chardonnay</strain>
        <strain evidence="1">I10V1</strain>
        <tissue evidence="1">Leaf</tissue>
    </source>
</reference>
<sequence>MTTNLRLTAFSIPNQDPGLFFTPNVMWDGEAPAPVEEKKLATWGTDVPDDLVLDQKLLVDALKKEDERKKEERDERKRKYNVKWDDEVTVEDMEAYRMKKIHHDDPMKDFLH</sequence>
<dbReference type="Proteomes" id="UP000288805">
    <property type="component" value="Unassembled WGS sequence"/>
</dbReference>
<comment type="caution">
    <text evidence="1">The sequence shown here is derived from an EMBL/GenBank/DDBJ whole genome shotgun (WGS) entry which is preliminary data.</text>
</comment>
<proteinExistence type="predicted"/>
<dbReference type="EMBL" id="QGNW01001680">
    <property type="protein sequence ID" value="RVW33376.1"/>
    <property type="molecule type" value="Genomic_DNA"/>
</dbReference>
<evidence type="ECO:0000313" key="2">
    <source>
        <dbReference type="EMBL" id="RVW86786.1"/>
    </source>
</evidence>
<evidence type="ECO:0000313" key="1">
    <source>
        <dbReference type="EMBL" id="RVW33376.1"/>
    </source>
</evidence>
<accession>A0A438DD62</accession>
<dbReference type="AlphaFoldDB" id="A0A438DD62"/>
<gene>
    <name evidence="1" type="primary">OsI_27673_1</name>
    <name evidence="2" type="synonym">OsI_27673_0</name>
    <name evidence="2" type="ORF">CK203_042809</name>
    <name evidence="1" type="ORF">CK203_094237</name>
</gene>
<evidence type="ECO:0000313" key="3">
    <source>
        <dbReference type="Proteomes" id="UP000288805"/>
    </source>
</evidence>